<evidence type="ECO:0000313" key="11">
    <source>
        <dbReference type="Proteomes" id="UP000033682"/>
    </source>
</evidence>
<gene>
    <name evidence="10" type="ORF">JF72_00900</name>
</gene>
<dbReference type="Pfam" id="PF00005">
    <property type="entry name" value="ABC_tran"/>
    <property type="match status" value="1"/>
</dbReference>
<evidence type="ECO:0000256" key="1">
    <source>
        <dbReference type="ARBA" id="ARBA00004651"/>
    </source>
</evidence>
<protein>
    <submittedName>
        <fullName evidence="10">Lactococcin A ABC superfamily ATP binding cassette transporter ATP binding protein</fullName>
    </submittedName>
</protein>
<name>A0A0F4LU20_9LACO</name>
<dbReference type="InterPro" id="IPR027417">
    <property type="entry name" value="P-loop_NTPase"/>
</dbReference>
<dbReference type="PROSITE" id="PS50929">
    <property type="entry name" value="ABC_TM1F"/>
    <property type="match status" value="1"/>
</dbReference>
<feature type="transmembrane region" description="Helical" evidence="7">
    <location>
        <begin position="270"/>
        <end position="287"/>
    </location>
</feature>
<dbReference type="HOGENOM" id="CLU_000604_84_3_9"/>
<dbReference type="InterPro" id="IPR036640">
    <property type="entry name" value="ABC1_TM_sf"/>
</dbReference>
<dbReference type="GO" id="GO:0005886">
    <property type="term" value="C:plasma membrane"/>
    <property type="evidence" value="ECO:0007669"/>
    <property type="project" value="UniProtKB-SubCell"/>
</dbReference>
<dbReference type="GO" id="GO:0005524">
    <property type="term" value="F:ATP binding"/>
    <property type="evidence" value="ECO:0007669"/>
    <property type="project" value="UniProtKB-KW"/>
</dbReference>
<evidence type="ECO:0000313" key="10">
    <source>
        <dbReference type="EMBL" id="KJY62110.1"/>
    </source>
</evidence>
<dbReference type="PANTHER" id="PTHR43394:SF1">
    <property type="entry name" value="ATP-BINDING CASSETTE SUB-FAMILY B MEMBER 10, MITOCHONDRIAL"/>
    <property type="match status" value="1"/>
</dbReference>
<evidence type="ECO:0000259" key="8">
    <source>
        <dbReference type="PROSITE" id="PS50893"/>
    </source>
</evidence>
<evidence type="ECO:0000256" key="4">
    <source>
        <dbReference type="ARBA" id="ARBA00022840"/>
    </source>
</evidence>
<dbReference type="Pfam" id="PF00664">
    <property type="entry name" value="ABC_membrane"/>
    <property type="match status" value="1"/>
</dbReference>
<keyword evidence="2 7" id="KW-0812">Transmembrane</keyword>
<keyword evidence="4" id="KW-0067">ATP-binding</keyword>
<feature type="domain" description="ABC transporter" evidence="8">
    <location>
        <begin position="319"/>
        <end position="532"/>
    </location>
</feature>
<feature type="transmembrane region" description="Helical" evidence="7">
    <location>
        <begin position="144"/>
        <end position="162"/>
    </location>
</feature>
<dbReference type="STRING" id="303541.JF72_00900"/>
<accession>A0A0F4LU20</accession>
<dbReference type="SMART" id="SM00382">
    <property type="entry name" value="AAA"/>
    <property type="match status" value="1"/>
</dbReference>
<evidence type="ECO:0000256" key="2">
    <source>
        <dbReference type="ARBA" id="ARBA00022692"/>
    </source>
</evidence>
<feature type="transmembrane region" description="Helical" evidence="7">
    <location>
        <begin position="245"/>
        <end position="264"/>
    </location>
</feature>
<dbReference type="PROSITE" id="PS50893">
    <property type="entry name" value="ABC_TRANSPORTER_2"/>
    <property type="match status" value="1"/>
</dbReference>
<evidence type="ECO:0000256" key="7">
    <source>
        <dbReference type="SAM" id="Phobius"/>
    </source>
</evidence>
<dbReference type="InterPro" id="IPR025662">
    <property type="entry name" value="Sigma_54_int_dom_ATP-bd_1"/>
</dbReference>
<dbReference type="RefSeq" id="WP_046305837.1">
    <property type="nucleotide sequence ID" value="NZ_KQ033999.1"/>
</dbReference>
<dbReference type="SUPFAM" id="SSF52540">
    <property type="entry name" value="P-loop containing nucleoside triphosphate hydrolases"/>
    <property type="match status" value="1"/>
</dbReference>
<dbReference type="GO" id="GO:0016887">
    <property type="term" value="F:ATP hydrolysis activity"/>
    <property type="evidence" value="ECO:0007669"/>
    <property type="project" value="InterPro"/>
</dbReference>
<evidence type="ECO:0000256" key="6">
    <source>
        <dbReference type="ARBA" id="ARBA00023136"/>
    </source>
</evidence>
<dbReference type="InterPro" id="IPR011527">
    <property type="entry name" value="ABC1_TM_dom"/>
</dbReference>
<feature type="domain" description="ABC transmembrane type-1" evidence="9">
    <location>
        <begin position="17"/>
        <end position="291"/>
    </location>
</feature>
<keyword evidence="5 7" id="KW-1133">Transmembrane helix</keyword>
<comment type="subcellular location">
    <subcellularLocation>
        <location evidence="1">Cell membrane</location>
        <topology evidence="1">Multi-pass membrane protein</topology>
    </subcellularLocation>
</comment>
<dbReference type="Proteomes" id="UP000033682">
    <property type="component" value="Unassembled WGS sequence"/>
</dbReference>
<dbReference type="SUPFAM" id="SSF90123">
    <property type="entry name" value="ABC transporter transmembrane region"/>
    <property type="match status" value="1"/>
</dbReference>
<dbReference type="PATRIC" id="fig|303541.3.peg.231"/>
<keyword evidence="3" id="KW-0547">Nucleotide-binding</keyword>
<proteinExistence type="predicted"/>
<reference evidence="10 11" key="1">
    <citation type="submission" date="2015-01" db="EMBL/GenBank/DDBJ databases">
        <title>Comparative genomics of the lactic acid bacteria isolated from the honey bee gut.</title>
        <authorList>
            <person name="Ellegaard K.M."/>
            <person name="Tamarit D."/>
            <person name="Javelind E."/>
            <person name="Olofsson T."/>
            <person name="Andersson S.G."/>
            <person name="Vasquez A."/>
        </authorList>
    </citation>
    <scope>NUCLEOTIDE SEQUENCE [LARGE SCALE GENOMIC DNA]</scope>
    <source>
        <strain evidence="10 11">Hma11</strain>
    </source>
</reference>
<feature type="transmembrane region" description="Helical" evidence="7">
    <location>
        <begin position="50"/>
        <end position="75"/>
    </location>
</feature>
<comment type="caution">
    <text evidence="10">The sequence shown here is derived from an EMBL/GenBank/DDBJ whole genome shotgun (WGS) entry which is preliminary data.</text>
</comment>
<dbReference type="InterPro" id="IPR003439">
    <property type="entry name" value="ABC_transporter-like_ATP-bd"/>
</dbReference>
<dbReference type="InterPro" id="IPR039421">
    <property type="entry name" value="Type_1_exporter"/>
</dbReference>
<dbReference type="PROSITE" id="PS00675">
    <property type="entry name" value="SIGMA54_INTERACT_1"/>
    <property type="match status" value="1"/>
</dbReference>
<evidence type="ECO:0000256" key="5">
    <source>
        <dbReference type="ARBA" id="ARBA00022989"/>
    </source>
</evidence>
<evidence type="ECO:0000256" key="3">
    <source>
        <dbReference type="ARBA" id="ARBA00022741"/>
    </source>
</evidence>
<dbReference type="InterPro" id="IPR003593">
    <property type="entry name" value="AAA+_ATPase"/>
</dbReference>
<evidence type="ECO:0000259" key="9">
    <source>
        <dbReference type="PROSITE" id="PS50929"/>
    </source>
</evidence>
<organism evidence="10 11">
    <name type="scientific">Lactobacillus apis</name>
    <dbReference type="NCBI Taxonomy" id="303541"/>
    <lineage>
        <taxon>Bacteria</taxon>
        <taxon>Bacillati</taxon>
        <taxon>Bacillota</taxon>
        <taxon>Bacilli</taxon>
        <taxon>Lactobacillales</taxon>
        <taxon>Lactobacillaceae</taxon>
        <taxon>Lactobacillus</taxon>
    </lineage>
</organism>
<dbReference type="Gene3D" id="1.20.1560.10">
    <property type="entry name" value="ABC transporter type 1, transmembrane domain"/>
    <property type="match status" value="1"/>
</dbReference>
<keyword evidence="6 7" id="KW-0472">Membrane</keyword>
<dbReference type="Gene3D" id="3.40.50.300">
    <property type="entry name" value="P-loop containing nucleotide triphosphate hydrolases"/>
    <property type="match status" value="1"/>
</dbReference>
<dbReference type="GO" id="GO:0015421">
    <property type="term" value="F:ABC-type oligopeptide transporter activity"/>
    <property type="evidence" value="ECO:0007669"/>
    <property type="project" value="TreeGrafter"/>
</dbReference>
<feature type="transmembrane region" description="Helical" evidence="7">
    <location>
        <begin position="14"/>
        <end position="38"/>
    </location>
</feature>
<feature type="transmembrane region" description="Helical" evidence="7">
    <location>
        <begin position="120"/>
        <end position="138"/>
    </location>
</feature>
<dbReference type="AlphaFoldDB" id="A0A0F4LU20"/>
<dbReference type="PANTHER" id="PTHR43394">
    <property type="entry name" value="ATP-DEPENDENT PERMEASE MDL1, MITOCHONDRIAL"/>
    <property type="match status" value="1"/>
</dbReference>
<sequence>MTLSGLIKVNNKRALCVILLYFVYAVTGTLDLYIYQYAINNLGSGNLGGFIYWQVIELIPTISGFFILPIATYLFNKQIQEYVDEIRAKMVKHFYVTNNLTTAEMQNQLQSNLDLLTSKYALPWIEILSNLFIILMSVGALFDLNWIFAIVTAFFIVLDLYLPKVMAKRTAKANMQVSQQNGKLLTVIGDWIAGLNELRRYNSWSMLNRELSKYSDKLEKSKVKRTEVEMYSSAINGVGNTVGQISIAFLAGVLFFAGYIKIGAVLSSTAFAYNVFSAVMAITAATVKIRSTQSVNHQTKQLTEKVQSKPVSNSSINKIEIHDLVLKYGSKKELQYPDFVINKGEKVLLTGDSGTGKSSLFKAILGEIKPYHGEIIFKTEEGKQFSPAPNEIGYLAQDPKVFPGTIADNITMFKKQLLDQVPDVLNKVQLAADVARFPLGIDTEVDLDQGNLSGGQRQKIILAREEIFKNDIVLLDEASSAIDSAATEKIMHELTTSDKTIVVIAHNLNDKVKAMFDKEIKLVSNKEEKDEL</sequence>
<keyword evidence="11" id="KW-1185">Reference proteome</keyword>
<dbReference type="EMBL" id="JXLG01000003">
    <property type="protein sequence ID" value="KJY62110.1"/>
    <property type="molecule type" value="Genomic_DNA"/>
</dbReference>